<evidence type="ECO:0000313" key="2">
    <source>
        <dbReference type="Proteomes" id="UP000030643"/>
    </source>
</evidence>
<dbReference type="RefSeq" id="WP_027699804.1">
    <property type="nucleotide sequence ID" value="NZ_DF820501.1"/>
</dbReference>
<protein>
    <submittedName>
        <fullName evidence="1">Uncharacterized protein</fullName>
    </submittedName>
</protein>
<organism evidence="1 2">
    <name type="scientific">Weissella oryzae (strain DSM 25784 / JCM 18191 / LMG 30913 / SG25)</name>
    <dbReference type="NCBI Taxonomy" id="1329250"/>
    <lineage>
        <taxon>Bacteria</taxon>
        <taxon>Bacillati</taxon>
        <taxon>Bacillota</taxon>
        <taxon>Bacilli</taxon>
        <taxon>Lactobacillales</taxon>
        <taxon>Lactobacillaceae</taxon>
        <taxon>Weissella</taxon>
    </lineage>
</organism>
<dbReference type="Proteomes" id="UP000030643">
    <property type="component" value="Unassembled WGS sequence"/>
</dbReference>
<keyword evidence="2" id="KW-1185">Reference proteome</keyword>
<evidence type="ECO:0000313" key="1">
    <source>
        <dbReference type="EMBL" id="GAK31887.1"/>
    </source>
</evidence>
<dbReference type="EMBL" id="DF820501">
    <property type="protein sequence ID" value="GAK31887.1"/>
    <property type="molecule type" value="Genomic_DNA"/>
</dbReference>
<accession>A0A069CWY6</accession>
<sequence>MSGQIESIERLDRTDSYKIGQGRSYLFTDSDELYVISRVNVGSADDEDLYELISPENGTVLARKQTADEIRHDLQEYNAIPVEYDIIVREISEDE</sequence>
<name>A0A069CWY6_WEIOS</name>
<proteinExistence type="predicted"/>
<reference evidence="2" key="1">
    <citation type="journal article" date="2014" name="Genome Announc.">
        <title>Draft genome sequence of Weissella oryzae SG25T, isolated from fermented rice grains.</title>
        <authorList>
            <person name="Tanizawa Y."/>
            <person name="Fujisawa T."/>
            <person name="Mochizuki T."/>
            <person name="Kaminuma E."/>
            <person name="Suzuki Y."/>
            <person name="Nakamura Y."/>
            <person name="Tohno M."/>
        </authorList>
    </citation>
    <scope>NUCLEOTIDE SEQUENCE [LARGE SCALE GENOMIC DNA]</scope>
    <source>
        <strain evidence="2">DSM 25784 / JCM 18191 / LMG 30913 / SG25</strain>
    </source>
</reference>
<dbReference type="AlphaFoldDB" id="A0A069CWY6"/>
<gene>
    <name evidence="1" type="ORF">WOSG25_180380</name>
</gene>